<comment type="caution">
    <text evidence="1">The sequence shown here is derived from an EMBL/GenBank/DDBJ whole genome shotgun (WGS) entry which is preliminary data.</text>
</comment>
<evidence type="ECO:0000313" key="2">
    <source>
        <dbReference type="Proteomes" id="UP000801492"/>
    </source>
</evidence>
<reference evidence="1" key="1">
    <citation type="submission" date="2019-08" db="EMBL/GenBank/DDBJ databases">
        <title>The genome of the North American firefly Photinus pyralis.</title>
        <authorList>
            <consortium name="Photinus pyralis genome working group"/>
            <person name="Fallon T.R."/>
            <person name="Sander Lower S.E."/>
            <person name="Weng J.-K."/>
        </authorList>
    </citation>
    <scope>NUCLEOTIDE SEQUENCE</scope>
    <source>
        <strain evidence="1">TRF0915ILg1</strain>
        <tissue evidence="1">Whole body</tissue>
    </source>
</reference>
<dbReference type="PANTHER" id="PTHR47027">
    <property type="entry name" value="REVERSE TRANSCRIPTASE DOMAIN-CONTAINING PROTEIN"/>
    <property type="match status" value="1"/>
</dbReference>
<evidence type="ECO:0000313" key="1">
    <source>
        <dbReference type="EMBL" id="KAF2898295.1"/>
    </source>
</evidence>
<proteinExistence type="predicted"/>
<gene>
    <name evidence="1" type="ORF">ILUMI_07866</name>
</gene>
<keyword evidence="2" id="KW-1185">Reference proteome</keyword>
<dbReference type="OrthoDB" id="1293503at2759"/>
<dbReference type="PANTHER" id="PTHR47027:SF29">
    <property type="entry name" value="C2H2-TYPE DOMAIN-CONTAINING PROTEIN"/>
    <property type="match status" value="1"/>
</dbReference>
<protein>
    <recommendedName>
        <fullName evidence="3">Reverse transcriptase domain-containing protein</fullName>
    </recommendedName>
</protein>
<name>A0A8K0D2N1_IGNLU</name>
<organism evidence="1 2">
    <name type="scientific">Ignelater luminosus</name>
    <name type="common">Cucubano</name>
    <name type="synonym">Pyrophorus luminosus</name>
    <dbReference type="NCBI Taxonomy" id="2038154"/>
    <lineage>
        <taxon>Eukaryota</taxon>
        <taxon>Metazoa</taxon>
        <taxon>Ecdysozoa</taxon>
        <taxon>Arthropoda</taxon>
        <taxon>Hexapoda</taxon>
        <taxon>Insecta</taxon>
        <taxon>Pterygota</taxon>
        <taxon>Neoptera</taxon>
        <taxon>Endopterygota</taxon>
        <taxon>Coleoptera</taxon>
        <taxon>Polyphaga</taxon>
        <taxon>Elateriformia</taxon>
        <taxon>Elateroidea</taxon>
        <taxon>Elateridae</taxon>
        <taxon>Agrypninae</taxon>
        <taxon>Pyrophorini</taxon>
        <taxon>Ignelater</taxon>
    </lineage>
</organism>
<evidence type="ECO:0008006" key="3">
    <source>
        <dbReference type="Google" id="ProtNLM"/>
    </source>
</evidence>
<dbReference type="Proteomes" id="UP000801492">
    <property type="component" value="Unassembled WGS sequence"/>
</dbReference>
<sequence>MYISQPLKSWRKSVAGMGIMIDDSWLTTLLFANDQVVIANDKNDAAYMLRRLTTAYKKLGLNIINMDKTEYLRIREDQEDSELKIKHIKRIKGFKYLGSIISQEETLAKDIQSRLQQGQKCISTLNSFLWSSKIKLKTKMTIYRVIVEPIMTYGSECWRLTPKDKKNVGTTELDFLRRAWLRLNDATHRVFLFDLRQCCDSKDEATGGDEEPLIKGRETLIGNRTSEMNR</sequence>
<dbReference type="EMBL" id="VTPC01003590">
    <property type="protein sequence ID" value="KAF2898295.1"/>
    <property type="molecule type" value="Genomic_DNA"/>
</dbReference>
<accession>A0A8K0D2N1</accession>
<dbReference type="AlphaFoldDB" id="A0A8K0D2N1"/>